<evidence type="ECO:0000256" key="2">
    <source>
        <dbReference type="ARBA" id="ARBA00022475"/>
    </source>
</evidence>
<dbReference type="InterPro" id="IPR001851">
    <property type="entry name" value="ABC_transp_permease"/>
</dbReference>
<evidence type="ECO:0000256" key="3">
    <source>
        <dbReference type="ARBA" id="ARBA00022692"/>
    </source>
</evidence>
<feature type="transmembrane region" description="Helical" evidence="6">
    <location>
        <begin position="115"/>
        <end position="138"/>
    </location>
</feature>
<feature type="transmembrane region" description="Helical" evidence="6">
    <location>
        <begin position="63"/>
        <end position="81"/>
    </location>
</feature>
<feature type="transmembrane region" description="Helical" evidence="6">
    <location>
        <begin position="21"/>
        <end position="43"/>
    </location>
</feature>
<reference evidence="7 8" key="1">
    <citation type="submission" date="2016-11" db="EMBL/GenBank/DDBJ databases">
        <authorList>
            <person name="Jaros S."/>
            <person name="Januszkiewicz K."/>
            <person name="Wedrychowicz H."/>
        </authorList>
    </citation>
    <scope>NUCLEOTIDE SEQUENCE [LARGE SCALE GENOMIC DNA]</scope>
    <source>
        <strain evidence="7 8">ATCC 23634</strain>
    </source>
</reference>
<dbReference type="RefSeq" id="WP_244545262.1">
    <property type="nucleotide sequence ID" value="NZ_FPKU01000001.1"/>
</dbReference>
<dbReference type="GO" id="GO:0005886">
    <property type="term" value="C:plasma membrane"/>
    <property type="evidence" value="ECO:0007669"/>
    <property type="project" value="UniProtKB-SubCell"/>
</dbReference>
<evidence type="ECO:0000256" key="4">
    <source>
        <dbReference type="ARBA" id="ARBA00022989"/>
    </source>
</evidence>
<dbReference type="EMBL" id="FPKU01000001">
    <property type="protein sequence ID" value="SFZ83169.1"/>
    <property type="molecule type" value="Genomic_DNA"/>
</dbReference>
<keyword evidence="3 6" id="KW-0812">Transmembrane</keyword>
<organism evidence="7 8">
    <name type="scientific">Devosia enhydra</name>
    <dbReference type="NCBI Taxonomy" id="665118"/>
    <lineage>
        <taxon>Bacteria</taxon>
        <taxon>Pseudomonadati</taxon>
        <taxon>Pseudomonadota</taxon>
        <taxon>Alphaproteobacteria</taxon>
        <taxon>Hyphomicrobiales</taxon>
        <taxon>Devosiaceae</taxon>
        <taxon>Devosia</taxon>
    </lineage>
</organism>
<gene>
    <name evidence="7" type="ORF">SAMN02983003_1497</name>
</gene>
<feature type="transmembrane region" description="Helical" evidence="6">
    <location>
        <begin position="189"/>
        <end position="216"/>
    </location>
</feature>
<dbReference type="GO" id="GO:0022857">
    <property type="term" value="F:transmembrane transporter activity"/>
    <property type="evidence" value="ECO:0007669"/>
    <property type="project" value="InterPro"/>
</dbReference>
<evidence type="ECO:0000313" key="8">
    <source>
        <dbReference type="Proteomes" id="UP000183447"/>
    </source>
</evidence>
<evidence type="ECO:0000256" key="6">
    <source>
        <dbReference type="SAM" id="Phobius"/>
    </source>
</evidence>
<evidence type="ECO:0000256" key="1">
    <source>
        <dbReference type="ARBA" id="ARBA00004651"/>
    </source>
</evidence>
<feature type="transmembrane region" description="Helical" evidence="6">
    <location>
        <begin position="297"/>
        <end position="315"/>
    </location>
</feature>
<feature type="transmembrane region" description="Helical" evidence="6">
    <location>
        <begin position="246"/>
        <end position="266"/>
    </location>
</feature>
<accession>A0A1K2HW62</accession>
<feature type="transmembrane region" description="Helical" evidence="6">
    <location>
        <begin position="93"/>
        <end position="109"/>
    </location>
</feature>
<sequence>MQFRLEKRAEPSRLMLYLAPILALAITAVLGALLFSVMGYDGIGAVREIFLTPLTNPYKWQDLAVKASPLVIIAVGLSVAYRANVWNIGAEGQYIVGAIAGTGVALLTYNLSGPWILPLMLVAGMAGGAAYAAIPAFLRTRFRVNEILTTLMLTYASVNLLNYLVFGPWKSPTAMGQPQTVLFSLDQSLPYVVPGTIIHLGTPIAIAVALIVWLVMSRSVFGFQIRTVGLAPHAARYGGFSADRTVWMALLLSGALAGLAGILEAAGPFGRLVPQFPTNYGFTAIIVAFLGRLHPIGCLFAGIILAITFVGGEVAQTTMRLPFAAVGVFQAMVLFLLLAADFFVRHRFRAVEPKTSARPA</sequence>
<dbReference type="CDD" id="cd06580">
    <property type="entry name" value="TM_PBP1_transp_TpRbsC_like"/>
    <property type="match status" value="1"/>
</dbReference>
<dbReference type="PANTHER" id="PTHR47089">
    <property type="entry name" value="ABC TRANSPORTER, PERMEASE PROTEIN"/>
    <property type="match status" value="1"/>
</dbReference>
<dbReference type="AlphaFoldDB" id="A0A1K2HW62"/>
<protein>
    <submittedName>
        <fullName evidence="7">Nucleoside ABC transporter membrane protein</fullName>
    </submittedName>
</protein>
<dbReference type="PANTHER" id="PTHR47089:SF1">
    <property type="entry name" value="GUANOSINE ABC TRANSPORTER PERMEASE PROTEIN NUPP"/>
    <property type="match status" value="1"/>
</dbReference>
<evidence type="ECO:0000313" key="7">
    <source>
        <dbReference type="EMBL" id="SFZ83169.1"/>
    </source>
</evidence>
<dbReference type="STRING" id="665118.SAMN02983003_1497"/>
<feature type="transmembrane region" description="Helical" evidence="6">
    <location>
        <begin position="150"/>
        <end position="169"/>
    </location>
</feature>
<feature type="transmembrane region" description="Helical" evidence="6">
    <location>
        <begin position="321"/>
        <end position="344"/>
    </location>
</feature>
<keyword evidence="5 6" id="KW-0472">Membrane</keyword>
<dbReference type="Pfam" id="PF02653">
    <property type="entry name" value="BPD_transp_2"/>
    <property type="match status" value="1"/>
</dbReference>
<evidence type="ECO:0000256" key="5">
    <source>
        <dbReference type="ARBA" id="ARBA00023136"/>
    </source>
</evidence>
<keyword evidence="2" id="KW-1003">Cell membrane</keyword>
<comment type="subcellular location">
    <subcellularLocation>
        <location evidence="1">Cell membrane</location>
        <topology evidence="1">Multi-pass membrane protein</topology>
    </subcellularLocation>
</comment>
<keyword evidence="8" id="KW-1185">Reference proteome</keyword>
<name>A0A1K2HW62_9HYPH</name>
<dbReference type="Proteomes" id="UP000183447">
    <property type="component" value="Unassembled WGS sequence"/>
</dbReference>
<proteinExistence type="predicted"/>
<keyword evidence="4 6" id="KW-1133">Transmembrane helix</keyword>